<keyword evidence="4" id="KW-1185">Reference proteome</keyword>
<evidence type="ECO:0000313" key="1">
    <source>
        <dbReference type="EMBL" id="MDP2542150.1"/>
    </source>
</evidence>
<protein>
    <submittedName>
        <fullName evidence="2">Uncharacterized protein</fullName>
    </submittedName>
</protein>
<evidence type="ECO:0000313" key="4">
    <source>
        <dbReference type="Proteomes" id="UP001242342"/>
    </source>
</evidence>
<name>A0A2G1BRU4_9FLAO</name>
<dbReference type="AlphaFoldDB" id="A0A2G1BRU4"/>
<reference evidence="1 4" key="3">
    <citation type="submission" date="2023-07" db="EMBL/GenBank/DDBJ databases">
        <title>Genome content predicts the carbon catabolic preferences of heterotrophic bacteria.</title>
        <authorList>
            <person name="Gralka M."/>
        </authorList>
    </citation>
    <scope>NUCLEOTIDE SEQUENCE [LARGE SCALE GENOMIC DNA]</scope>
    <source>
        <strain evidence="1 4">4G03</strain>
    </source>
</reference>
<comment type="caution">
    <text evidence="2">The sequence shown here is derived from an EMBL/GenBank/DDBJ whole genome shotgun (WGS) entry which is preliminary data.</text>
</comment>
<dbReference type="Proteomes" id="UP000222163">
    <property type="component" value="Unassembled WGS sequence"/>
</dbReference>
<sequence length="247" mass="27967">MMNTKRELIFLRTFAVSITALIGVLTTVAFKNKENTQFDTIDVKRINIIENDGTVKMLITNAANFPSKGDKINGRVYHERKKRAGMLFYNEEGIECGGFIYDGKKTEKGHSSGLSLTFDQYDGDQVMQLITTDAKRDGKRYKAGRLVFNDRGDNETQEMTQKISKELRAINNPAERRAKFKEYQQKGMIGGVPRVALGQTPGKQNGLFLYDSNGKTRAKFIIDEDNKIKLEAYDEKGNTVSTWPEVK</sequence>
<accession>A0A2G1BRU4</accession>
<dbReference type="Proteomes" id="UP001242342">
    <property type="component" value="Unassembled WGS sequence"/>
</dbReference>
<gene>
    <name evidence="2" type="ORF">CSC81_13070</name>
    <name evidence="1" type="ORF">Q8W23_11750</name>
</gene>
<dbReference type="EMBL" id="JAUYVU010000009">
    <property type="protein sequence ID" value="MDP2542150.1"/>
    <property type="molecule type" value="Genomic_DNA"/>
</dbReference>
<organism evidence="2 3">
    <name type="scientific">Tenacibaculum discolor</name>
    <dbReference type="NCBI Taxonomy" id="361581"/>
    <lineage>
        <taxon>Bacteria</taxon>
        <taxon>Pseudomonadati</taxon>
        <taxon>Bacteroidota</taxon>
        <taxon>Flavobacteriia</taxon>
        <taxon>Flavobacteriales</taxon>
        <taxon>Flavobacteriaceae</taxon>
        <taxon>Tenacibaculum</taxon>
    </lineage>
</organism>
<reference evidence="2" key="2">
    <citation type="submission" date="2017-10" db="EMBL/GenBank/DDBJ databases">
        <authorList>
            <person name="Enke T.N."/>
            <person name="Cordero O.X."/>
        </authorList>
    </citation>
    <scope>NUCLEOTIDE SEQUENCE</scope>
    <source>
        <strain evidence="2">4G03</strain>
    </source>
</reference>
<dbReference type="RefSeq" id="WP_099216195.1">
    <property type="nucleotide sequence ID" value="NZ_JAUYVU010000009.1"/>
</dbReference>
<reference evidence="2 3" key="1">
    <citation type="journal article" date="2016" name="Nat. Commun.">
        <title>Microbial interactions lead to rapid micro-scale successions on model marine particles.</title>
        <authorList>
            <person name="Datta M.S."/>
            <person name="Sliwerska E."/>
            <person name="Gore J."/>
            <person name="Polz M.F."/>
            <person name="Cordero O.X."/>
        </authorList>
    </citation>
    <scope>NUCLEOTIDE SEQUENCE [LARGE SCALE GENOMIC DNA]</scope>
    <source>
        <strain evidence="2 3">4G03</strain>
    </source>
</reference>
<proteinExistence type="predicted"/>
<evidence type="ECO:0000313" key="3">
    <source>
        <dbReference type="Proteomes" id="UP000222163"/>
    </source>
</evidence>
<dbReference type="EMBL" id="PDUU01000013">
    <property type="protein sequence ID" value="PHN96654.1"/>
    <property type="molecule type" value="Genomic_DNA"/>
</dbReference>
<evidence type="ECO:0000313" key="2">
    <source>
        <dbReference type="EMBL" id="PHN96654.1"/>
    </source>
</evidence>